<proteinExistence type="predicted"/>
<accession>A0A109LEU0</accession>
<dbReference type="EMBL" id="LCYA01000109">
    <property type="protein sequence ID" value="KWV86025.1"/>
    <property type="molecule type" value="Genomic_DNA"/>
</dbReference>
<evidence type="ECO:0000313" key="1">
    <source>
        <dbReference type="EMBL" id="KWV86025.1"/>
    </source>
</evidence>
<sequence length="233" mass="24285">MAAGAVLGKECATLGGEGLVDGTEQVLRPGRRFEPLQGFFDQVQVAHPYAGRVAGIAFERLPGSVEERQGRAYAKSFADVARHGLLGRAIPLHPVEGPDIPQLRVVHRRIGDAIIVWGNSVAKTGVGDAPKGVSAARAFFGGVKAAVGVIPGNLEELVQRLLEVLAQLIALGVVLIPQDLVGKALELPWVVIGSGQAGDQGLAETAATQRGNAGGQYVLRRAAVDTQGLTLEV</sequence>
<evidence type="ECO:0000313" key="2">
    <source>
        <dbReference type="Proteomes" id="UP000061348"/>
    </source>
</evidence>
<dbReference type="AlphaFoldDB" id="A0A109LEU0"/>
<gene>
    <name evidence="1" type="ORF">PFLmoz3_04376</name>
</gene>
<protein>
    <submittedName>
        <fullName evidence="1">Uncharacterized protein</fullName>
    </submittedName>
</protein>
<dbReference type="Proteomes" id="UP000061348">
    <property type="component" value="Unassembled WGS sequence"/>
</dbReference>
<name>A0A109LEU0_PSEFL</name>
<reference evidence="1 2" key="1">
    <citation type="submission" date="2015-05" db="EMBL/GenBank/DDBJ databases">
        <title>A genomic and transcriptomic approach to investigate the blue pigment phenotype in Pseudomonas fluorescens.</title>
        <authorList>
            <person name="Andreani N.A."/>
            <person name="Cardazzo B."/>
        </authorList>
    </citation>
    <scope>NUCLEOTIDE SEQUENCE [LARGE SCALE GENOMIC DNA]</scope>
    <source>
        <strain evidence="1 2">Ps_22</strain>
    </source>
</reference>
<organism evidence="1 2">
    <name type="scientific">Pseudomonas fluorescens</name>
    <dbReference type="NCBI Taxonomy" id="294"/>
    <lineage>
        <taxon>Bacteria</taxon>
        <taxon>Pseudomonadati</taxon>
        <taxon>Pseudomonadota</taxon>
        <taxon>Gammaproteobacteria</taxon>
        <taxon>Pseudomonadales</taxon>
        <taxon>Pseudomonadaceae</taxon>
        <taxon>Pseudomonas</taxon>
    </lineage>
</organism>
<comment type="caution">
    <text evidence="1">The sequence shown here is derived from an EMBL/GenBank/DDBJ whole genome shotgun (WGS) entry which is preliminary data.</text>
</comment>